<keyword evidence="11" id="KW-1185">Reference proteome</keyword>
<evidence type="ECO:0000313" key="10">
    <source>
        <dbReference type="EMBL" id="CAL4099030.1"/>
    </source>
</evidence>
<feature type="transmembrane region" description="Helical" evidence="8">
    <location>
        <begin position="109"/>
        <end position="126"/>
    </location>
</feature>
<feature type="domain" description="Major facilitator superfamily (MFS) profile" evidence="9">
    <location>
        <begin position="6"/>
        <end position="438"/>
    </location>
</feature>
<dbReference type="EMBL" id="CAXKWB010010732">
    <property type="protein sequence ID" value="CAL4099030.1"/>
    <property type="molecule type" value="Genomic_DNA"/>
</dbReference>
<evidence type="ECO:0000256" key="3">
    <source>
        <dbReference type="ARBA" id="ARBA00022475"/>
    </source>
</evidence>
<evidence type="ECO:0000313" key="11">
    <source>
        <dbReference type="Proteomes" id="UP001497623"/>
    </source>
</evidence>
<accession>A0AAV2QUB8</accession>
<evidence type="ECO:0000259" key="9">
    <source>
        <dbReference type="PROSITE" id="PS50850"/>
    </source>
</evidence>
<evidence type="ECO:0000256" key="7">
    <source>
        <dbReference type="ARBA" id="ARBA00023136"/>
    </source>
</evidence>
<keyword evidence="4" id="KW-0762">Sugar transport</keyword>
<evidence type="ECO:0000256" key="2">
    <source>
        <dbReference type="ARBA" id="ARBA00022448"/>
    </source>
</evidence>
<dbReference type="InterPro" id="IPR050549">
    <property type="entry name" value="MFS_Trehalose_Transporter"/>
</dbReference>
<dbReference type="GO" id="GO:0005886">
    <property type="term" value="C:plasma membrane"/>
    <property type="evidence" value="ECO:0007669"/>
    <property type="project" value="UniProtKB-SubCell"/>
</dbReference>
<feature type="transmembrane region" description="Helical" evidence="8">
    <location>
        <begin position="415"/>
        <end position="434"/>
    </location>
</feature>
<feature type="transmembrane region" description="Helical" evidence="8">
    <location>
        <begin position="245"/>
        <end position="268"/>
    </location>
</feature>
<name>A0AAV2QUB8_MEGNR</name>
<proteinExistence type="predicted"/>
<feature type="transmembrane region" description="Helical" evidence="8">
    <location>
        <begin position="165"/>
        <end position="184"/>
    </location>
</feature>
<dbReference type="InterPro" id="IPR020846">
    <property type="entry name" value="MFS_dom"/>
</dbReference>
<dbReference type="PANTHER" id="PTHR48021:SF89">
    <property type="entry name" value="FI02132P-RELATED"/>
    <property type="match status" value="1"/>
</dbReference>
<dbReference type="InterPro" id="IPR036259">
    <property type="entry name" value="MFS_trans_sf"/>
</dbReference>
<protein>
    <recommendedName>
        <fullName evidence="9">Major facilitator superfamily (MFS) profile domain-containing protein</fullName>
    </recommendedName>
</protein>
<comment type="subcellular location">
    <subcellularLocation>
        <location evidence="1">Cell membrane</location>
        <topology evidence="1">Multi-pass membrane protein</topology>
    </subcellularLocation>
</comment>
<feature type="transmembrane region" description="Helical" evidence="8">
    <location>
        <begin position="51"/>
        <end position="71"/>
    </location>
</feature>
<feature type="transmembrane region" description="Helical" evidence="8">
    <location>
        <begin position="288"/>
        <end position="306"/>
    </location>
</feature>
<gene>
    <name evidence="10" type="ORF">MNOR_LOCUS16381</name>
</gene>
<dbReference type="AlphaFoldDB" id="A0AAV2QUB8"/>
<comment type="caution">
    <text evidence="10">The sequence shown here is derived from an EMBL/GenBank/DDBJ whole genome shotgun (WGS) entry which is preliminary data.</text>
</comment>
<keyword evidence="5 8" id="KW-0812">Transmembrane</keyword>
<evidence type="ECO:0000256" key="8">
    <source>
        <dbReference type="SAM" id="Phobius"/>
    </source>
</evidence>
<organism evidence="10 11">
    <name type="scientific">Meganyctiphanes norvegica</name>
    <name type="common">Northern krill</name>
    <name type="synonym">Thysanopoda norvegica</name>
    <dbReference type="NCBI Taxonomy" id="48144"/>
    <lineage>
        <taxon>Eukaryota</taxon>
        <taxon>Metazoa</taxon>
        <taxon>Ecdysozoa</taxon>
        <taxon>Arthropoda</taxon>
        <taxon>Crustacea</taxon>
        <taxon>Multicrustacea</taxon>
        <taxon>Malacostraca</taxon>
        <taxon>Eumalacostraca</taxon>
        <taxon>Eucarida</taxon>
        <taxon>Euphausiacea</taxon>
        <taxon>Euphausiidae</taxon>
        <taxon>Meganyctiphanes</taxon>
    </lineage>
</organism>
<evidence type="ECO:0000256" key="4">
    <source>
        <dbReference type="ARBA" id="ARBA00022597"/>
    </source>
</evidence>
<feature type="transmembrane region" description="Helical" evidence="8">
    <location>
        <begin position="318"/>
        <end position="336"/>
    </location>
</feature>
<keyword evidence="2" id="KW-0813">Transport</keyword>
<dbReference type="SUPFAM" id="SSF103473">
    <property type="entry name" value="MFS general substrate transporter"/>
    <property type="match status" value="1"/>
</dbReference>
<evidence type="ECO:0000256" key="5">
    <source>
        <dbReference type="ARBA" id="ARBA00022692"/>
    </source>
</evidence>
<dbReference type="FunFam" id="1.20.1250.20:FF:000218">
    <property type="entry name" value="facilitated trehalose transporter Tret1"/>
    <property type="match status" value="1"/>
</dbReference>
<keyword evidence="6 8" id="KW-1133">Transmembrane helix</keyword>
<dbReference type="PANTHER" id="PTHR48021">
    <property type="match status" value="1"/>
</dbReference>
<dbReference type="PROSITE" id="PS50850">
    <property type="entry name" value="MFS"/>
    <property type="match status" value="1"/>
</dbReference>
<dbReference type="Pfam" id="PF00083">
    <property type="entry name" value="Sugar_tr"/>
    <property type="match status" value="1"/>
</dbReference>
<feature type="non-terminal residue" evidence="10">
    <location>
        <position position="474"/>
    </location>
</feature>
<keyword evidence="3" id="KW-1003">Cell membrane</keyword>
<dbReference type="GO" id="GO:0022857">
    <property type="term" value="F:transmembrane transporter activity"/>
    <property type="evidence" value="ECO:0007669"/>
    <property type="project" value="InterPro"/>
</dbReference>
<evidence type="ECO:0000256" key="6">
    <source>
        <dbReference type="ARBA" id="ARBA00022989"/>
    </source>
</evidence>
<dbReference type="InterPro" id="IPR005828">
    <property type="entry name" value="MFS_sugar_transport-like"/>
</dbReference>
<feature type="transmembrane region" description="Helical" evidence="8">
    <location>
        <begin position="380"/>
        <end position="403"/>
    </location>
</feature>
<reference evidence="10 11" key="1">
    <citation type="submission" date="2024-05" db="EMBL/GenBank/DDBJ databases">
        <authorList>
            <person name="Wallberg A."/>
        </authorList>
    </citation>
    <scope>NUCLEOTIDE SEQUENCE [LARGE SCALE GENOMIC DNA]</scope>
</reference>
<dbReference type="Gene3D" id="1.20.1250.20">
    <property type="entry name" value="MFS general substrate transporter like domains"/>
    <property type="match status" value="1"/>
</dbReference>
<feature type="transmembrane region" description="Helical" evidence="8">
    <location>
        <begin position="12"/>
        <end position="31"/>
    </location>
</feature>
<sequence>MGPRWQEILGTVMAALTHLAIGAIGGYPGVTLDQLTDLKSDDLILIGYHEALFASLVHISSAIGCICSGVLQVKLGQRTTLLSVLPLGLGAWLALAFSNSIWLVHLARVVQGLVMGVMVVASNNYVVEIAHSSLRGRLTGCVDITRQIGYLFVYAIGYFEFPWRYIAVLCAVTAIPPFLGLWLLPQSPRWLASQGRIKEAHSALKFYRGEKYDTLTELNLIKDQLDSLDSSDGVLSQVKMLKKPIIIPAFIFLAIFLFTSQFTGNFVILTYSGKIFKNASASVTPKTSLLIIGLVRVLGTFTYICISDSLGRKTSMIGSLLLCAPSLGAMGGYFFLKNGGSDVSLLGWLPLTATVSLAFFICIALPVMSMIPGELLPTSVRALGTSILFLINSLGSFCVSHTYPSIKNKLGQEGAFWIYGIVCVMLAFVAFFIIPETKGRELEEISQEFCEKFYSLPSRRFTLAKKQRKESIAI</sequence>
<feature type="transmembrane region" description="Helical" evidence="8">
    <location>
        <begin position="83"/>
        <end position="103"/>
    </location>
</feature>
<dbReference type="Proteomes" id="UP001497623">
    <property type="component" value="Unassembled WGS sequence"/>
</dbReference>
<evidence type="ECO:0000256" key="1">
    <source>
        <dbReference type="ARBA" id="ARBA00004651"/>
    </source>
</evidence>
<keyword evidence="7 8" id="KW-0472">Membrane</keyword>
<feature type="transmembrane region" description="Helical" evidence="8">
    <location>
        <begin position="348"/>
        <end position="368"/>
    </location>
</feature>